<feature type="domain" description="Outer membrane protein assembly factor BamE" evidence="2">
    <location>
        <begin position="47"/>
        <end position="115"/>
    </location>
</feature>
<evidence type="ECO:0000313" key="3">
    <source>
        <dbReference type="EMBL" id="BBU68956.1"/>
    </source>
</evidence>
<dbReference type="GO" id="GO:0030674">
    <property type="term" value="F:protein-macromolecule adaptor activity"/>
    <property type="evidence" value="ECO:0007669"/>
    <property type="project" value="TreeGrafter"/>
</dbReference>
<evidence type="ECO:0000256" key="1">
    <source>
        <dbReference type="HAMAP-Rule" id="MF_00925"/>
    </source>
</evidence>
<dbReference type="AlphaFoldDB" id="A0A679I859"/>
<organism evidence="3 4">
    <name type="scientific">Fluviibacter phosphoraccumulans</name>
    <dbReference type="NCBI Taxonomy" id="1751046"/>
    <lineage>
        <taxon>Bacteria</taxon>
        <taxon>Pseudomonadati</taxon>
        <taxon>Pseudomonadota</taxon>
        <taxon>Betaproteobacteria</taxon>
        <taxon>Rhodocyclales</taxon>
        <taxon>Fluviibacteraceae</taxon>
        <taxon>Fluviibacter</taxon>
    </lineage>
</organism>
<dbReference type="PANTHER" id="PTHR37482:SF1">
    <property type="entry name" value="OUTER MEMBRANE PROTEIN ASSEMBLY FACTOR BAME"/>
    <property type="match status" value="1"/>
</dbReference>
<sequence>MPTSRKLSLAVLIKGAAGLGLVSGALLLNGCAVERYFLEYRVNVQQGNVVEQKNIAQLRPGMTRDQVRYVLGTPLLQDPFHANRWDYVYRYEDGATGAITMRNIFVFFNAAGQLERVGGDVTAGQPPAGVQITGNLTADANAAADLAAAVQSNEPQVIDLGSLPPDAEGPPENSEPPSDSWWWRFIHLFK</sequence>
<dbReference type="HAMAP" id="MF_00925">
    <property type="entry name" value="OM_assembly_BamE"/>
    <property type="match status" value="1"/>
</dbReference>
<dbReference type="GO" id="GO:1990063">
    <property type="term" value="C:Bam protein complex"/>
    <property type="evidence" value="ECO:0007669"/>
    <property type="project" value="TreeGrafter"/>
</dbReference>
<proteinExistence type="inferred from homology"/>
<dbReference type="GO" id="GO:0051205">
    <property type="term" value="P:protein insertion into membrane"/>
    <property type="evidence" value="ECO:0007669"/>
    <property type="project" value="UniProtKB-UniRule"/>
</dbReference>
<keyword evidence="1" id="KW-0998">Cell outer membrane</keyword>
<accession>A0A679I859</accession>
<dbReference type="InterPro" id="IPR007450">
    <property type="entry name" value="BamE_dom"/>
</dbReference>
<dbReference type="InterPro" id="IPR037873">
    <property type="entry name" value="BamE-like"/>
</dbReference>
<gene>
    <name evidence="1" type="primary">bamE</name>
    <name evidence="3" type="ORF">ICHIAU1_12390</name>
</gene>
<dbReference type="RefSeq" id="WP_162050304.1">
    <property type="nucleotide sequence ID" value="NZ_AP019011.1"/>
</dbReference>
<dbReference type="Pfam" id="PF04355">
    <property type="entry name" value="BamE"/>
    <property type="match status" value="1"/>
</dbReference>
<keyword evidence="1" id="KW-0472">Membrane</keyword>
<evidence type="ECO:0000259" key="2">
    <source>
        <dbReference type="Pfam" id="PF04355"/>
    </source>
</evidence>
<comment type="subcellular location">
    <subcellularLocation>
        <location evidence="1">Cell outer membrane</location>
    </subcellularLocation>
</comment>
<dbReference type="Gene3D" id="3.30.1450.10">
    <property type="match status" value="1"/>
</dbReference>
<reference evidence="4" key="1">
    <citation type="submission" date="2020-01" db="EMBL/GenBank/DDBJ databases">
        <title>Phosphoaccumulans saitamaens gen. nov., sp. nov., a polyphosphate accumulating bacterium isolated from surface river water.</title>
        <authorList>
            <person name="Watanabe K."/>
            <person name="Suda W."/>
        </authorList>
    </citation>
    <scope>NUCLEOTIDE SEQUENCE [LARGE SCALE GENOMIC DNA]</scope>
    <source>
        <strain evidence="4">ICHIAU1</strain>
    </source>
</reference>
<keyword evidence="1" id="KW-0732">Signal</keyword>
<protein>
    <recommendedName>
        <fullName evidence="1">Outer membrane protein assembly factor BamE</fullName>
    </recommendedName>
</protein>
<name>A0A679I859_9RHOO</name>
<dbReference type="OrthoDB" id="9808250at2"/>
<keyword evidence="4" id="KW-1185">Reference proteome</keyword>
<comment type="similarity">
    <text evidence="1">Belongs to the BamE family.</text>
</comment>
<evidence type="ECO:0000313" key="4">
    <source>
        <dbReference type="Proteomes" id="UP000463961"/>
    </source>
</evidence>
<dbReference type="Proteomes" id="UP000463961">
    <property type="component" value="Chromosome"/>
</dbReference>
<comment type="subunit">
    <text evidence="1">Part of the Bam complex.</text>
</comment>
<dbReference type="PANTHER" id="PTHR37482">
    <property type="entry name" value="OUTER MEMBRANE PROTEIN ASSEMBLY FACTOR BAME"/>
    <property type="match status" value="1"/>
</dbReference>
<dbReference type="GO" id="GO:0043165">
    <property type="term" value="P:Gram-negative-bacterium-type cell outer membrane assembly"/>
    <property type="evidence" value="ECO:0007669"/>
    <property type="project" value="UniProtKB-UniRule"/>
</dbReference>
<dbReference type="InterPro" id="IPR026592">
    <property type="entry name" value="BamE"/>
</dbReference>
<dbReference type="EMBL" id="AP022345">
    <property type="protein sequence ID" value="BBU68956.1"/>
    <property type="molecule type" value="Genomic_DNA"/>
</dbReference>
<comment type="function">
    <text evidence="1">Part of the outer membrane protein assembly complex, which is involved in assembly and insertion of beta-barrel proteins into the outer membrane.</text>
</comment>